<dbReference type="Pfam" id="PF02463">
    <property type="entry name" value="SMC_N"/>
    <property type="match status" value="1"/>
</dbReference>
<dbReference type="EMBL" id="CAJC01000029">
    <property type="protein sequence ID" value="CCI51808.1"/>
    <property type="molecule type" value="Genomic_DNA"/>
</dbReference>
<dbReference type="STRING" id="1193518.BN13_1240028"/>
<dbReference type="GO" id="GO:0009432">
    <property type="term" value="P:SOS response"/>
    <property type="evidence" value="ECO:0007669"/>
    <property type="project" value="TreeGrafter"/>
</dbReference>
<evidence type="ECO:0000313" key="12">
    <source>
        <dbReference type="EMBL" id="CCI51808.1"/>
    </source>
</evidence>
<dbReference type="GO" id="GO:0043590">
    <property type="term" value="C:bacterial nucleoid"/>
    <property type="evidence" value="ECO:0007669"/>
    <property type="project" value="TreeGrafter"/>
</dbReference>
<dbReference type="InterPro" id="IPR003395">
    <property type="entry name" value="RecF/RecN/SMC_N"/>
</dbReference>
<keyword evidence="7 9" id="KW-0234">DNA repair</keyword>
<dbReference type="PIRSF" id="PIRSF003128">
    <property type="entry name" value="RecN"/>
    <property type="match status" value="1"/>
</dbReference>
<dbReference type="CDD" id="cd03241">
    <property type="entry name" value="ABC_RecN"/>
    <property type="match status" value="2"/>
</dbReference>
<evidence type="ECO:0000256" key="2">
    <source>
        <dbReference type="ARBA" id="ARBA00009441"/>
    </source>
</evidence>
<accession>A0A077MAR8</accession>
<gene>
    <name evidence="12" type="primary">recN</name>
    <name evidence="12" type="ORF">BN13_1240028</name>
</gene>
<dbReference type="Gene3D" id="3.40.50.300">
    <property type="entry name" value="P-loop containing nucleotide triphosphate hydrolases"/>
    <property type="match status" value="2"/>
</dbReference>
<feature type="domain" description="RecF/RecN/SMC N-terminal" evidence="11">
    <location>
        <begin position="5"/>
        <end position="529"/>
    </location>
</feature>
<dbReference type="SUPFAM" id="SSF52540">
    <property type="entry name" value="P-loop containing nucleoside triphosphate hydrolases"/>
    <property type="match status" value="2"/>
</dbReference>
<evidence type="ECO:0000256" key="3">
    <source>
        <dbReference type="ARBA" id="ARBA00021315"/>
    </source>
</evidence>
<dbReference type="GO" id="GO:0006281">
    <property type="term" value="P:DNA repair"/>
    <property type="evidence" value="ECO:0007669"/>
    <property type="project" value="UniProtKB-KW"/>
</dbReference>
<comment type="similarity">
    <text evidence="2 9">Belongs to the RecN family.</text>
</comment>
<protein>
    <recommendedName>
        <fullName evidence="3 9">DNA repair protein RecN</fullName>
    </recommendedName>
    <alternativeName>
        <fullName evidence="8 9">Recombination protein N</fullName>
    </alternativeName>
</protein>
<proteinExistence type="inferred from homology"/>
<keyword evidence="6" id="KW-0067">ATP-binding</keyword>
<evidence type="ECO:0000256" key="6">
    <source>
        <dbReference type="ARBA" id="ARBA00022840"/>
    </source>
</evidence>
<dbReference type="GO" id="GO:0006310">
    <property type="term" value="P:DNA recombination"/>
    <property type="evidence" value="ECO:0007669"/>
    <property type="project" value="InterPro"/>
</dbReference>
<sequence>MLRELRIRSLGVIDDVAVELGPGLNVVTGETGAGKTLVVHSLGLLFGARADAGLVRSGAAQASVEGVIEGDTDHPAFARAREAGGDVEDELLLARTVTAAGRSRAVAGGRTVPAGVLAELAEDLVVVHGQADQWRLRSAEEQRALLDAFGGPGLAAALASYQQAYAGWRAAEQECARLVDLTQARNADLHALRAGVERIEAVDPQPGEDAALRAEDERLGHAEGLRTAALAASAALVGDDGAGAADAVGLLAAARGLLGPQLGHDPQLAMLAARLDDLAALASDLGADLSGYASGIDLDGDRLAEVQNRRARLREVTRDFGGDVEATLAWLAEASGRLHAIDTAADDLAAARAEEDQARTLAAAAAAALSAEREAAASVLGEAVTSELAHLAMGAALVTVDVSARADTGGLLRPGDSDPVRVTRNGADEIEFRFRSGPGLPERPIVKSASGGELSRVMLAIEVALGERIATIPTYVFDEVDAGVGGAAALDVGARLARLARSAQVIVVTHLPQVAAFADRHLVVMKDTDGPVTASGIRTLTDGDDREGELGRMMAGTDSPTARSHAAELRARATSITRDR</sequence>
<dbReference type="RefSeq" id="WP_048548136.1">
    <property type="nucleotide sequence ID" value="NZ_HF571038.1"/>
</dbReference>
<evidence type="ECO:0000256" key="9">
    <source>
        <dbReference type="PIRNR" id="PIRNR003128"/>
    </source>
</evidence>
<evidence type="ECO:0000259" key="11">
    <source>
        <dbReference type="Pfam" id="PF02463"/>
    </source>
</evidence>
<reference evidence="12 13" key="1">
    <citation type="journal article" date="2013" name="ISME J.">
        <title>A metabolic model for members of the genus Tetrasphaera involved in enhanced biological phosphorus removal.</title>
        <authorList>
            <person name="Kristiansen R."/>
            <person name="Nguyen H.T.T."/>
            <person name="Saunders A.M."/>
            <person name="Nielsen J.L."/>
            <person name="Wimmer R."/>
            <person name="Le V.Q."/>
            <person name="McIlroy S.J."/>
            <person name="Petrovski S."/>
            <person name="Seviour R.J."/>
            <person name="Calteau A."/>
            <person name="Nielsen K.L."/>
            <person name="Nielsen P.H."/>
        </authorList>
    </citation>
    <scope>NUCLEOTIDE SEQUENCE [LARGE SCALE GENOMIC DNA]</scope>
    <source>
        <strain evidence="12 13">Ben 74</strain>
    </source>
</reference>
<dbReference type="InterPro" id="IPR004604">
    <property type="entry name" value="DNA_recomb/repair_RecN"/>
</dbReference>
<organism evidence="12 13">
    <name type="scientific">Nostocoides jenkinsii Ben 74</name>
    <dbReference type="NCBI Taxonomy" id="1193518"/>
    <lineage>
        <taxon>Bacteria</taxon>
        <taxon>Bacillati</taxon>
        <taxon>Actinomycetota</taxon>
        <taxon>Actinomycetes</taxon>
        <taxon>Micrococcales</taxon>
        <taxon>Intrasporangiaceae</taxon>
        <taxon>Nostocoides</taxon>
    </lineage>
</organism>
<evidence type="ECO:0000256" key="8">
    <source>
        <dbReference type="ARBA" id="ARBA00033408"/>
    </source>
</evidence>
<dbReference type="PANTHER" id="PTHR11059">
    <property type="entry name" value="DNA REPAIR PROTEIN RECN"/>
    <property type="match status" value="1"/>
</dbReference>
<comment type="caution">
    <text evidence="12">The sequence shown here is derived from an EMBL/GenBank/DDBJ whole genome shotgun (WGS) entry which is preliminary data.</text>
</comment>
<dbReference type="AlphaFoldDB" id="A0A077MAR8"/>
<name>A0A077MAR8_9MICO</name>
<evidence type="ECO:0000313" key="13">
    <source>
        <dbReference type="Proteomes" id="UP000035720"/>
    </source>
</evidence>
<dbReference type="GO" id="GO:0005524">
    <property type="term" value="F:ATP binding"/>
    <property type="evidence" value="ECO:0007669"/>
    <property type="project" value="UniProtKB-KW"/>
</dbReference>
<comment type="function">
    <text evidence="1 9">May be involved in recombinational repair of damaged DNA.</text>
</comment>
<feature type="region of interest" description="Disordered" evidence="10">
    <location>
        <begin position="535"/>
        <end position="562"/>
    </location>
</feature>
<dbReference type="OrthoDB" id="9806954at2"/>
<dbReference type="PANTHER" id="PTHR11059:SF0">
    <property type="entry name" value="DNA REPAIR PROTEIN RECN"/>
    <property type="match status" value="1"/>
</dbReference>
<dbReference type="NCBIfam" id="TIGR00634">
    <property type="entry name" value="recN"/>
    <property type="match status" value="1"/>
</dbReference>
<evidence type="ECO:0000256" key="7">
    <source>
        <dbReference type="ARBA" id="ARBA00023204"/>
    </source>
</evidence>
<evidence type="ECO:0000256" key="1">
    <source>
        <dbReference type="ARBA" id="ARBA00003618"/>
    </source>
</evidence>
<dbReference type="Proteomes" id="UP000035720">
    <property type="component" value="Unassembled WGS sequence"/>
</dbReference>
<keyword evidence="4" id="KW-0547">Nucleotide-binding</keyword>
<dbReference type="InterPro" id="IPR027417">
    <property type="entry name" value="P-loop_NTPase"/>
</dbReference>
<evidence type="ECO:0000256" key="5">
    <source>
        <dbReference type="ARBA" id="ARBA00022763"/>
    </source>
</evidence>
<keyword evidence="13" id="KW-1185">Reference proteome</keyword>
<keyword evidence="5 9" id="KW-0227">DNA damage</keyword>
<evidence type="ECO:0000256" key="10">
    <source>
        <dbReference type="SAM" id="MobiDB-lite"/>
    </source>
</evidence>
<evidence type="ECO:0000256" key="4">
    <source>
        <dbReference type="ARBA" id="ARBA00022741"/>
    </source>
</evidence>